<reference evidence="1 2" key="1">
    <citation type="journal article" date="2014" name="Int. J. Syst. Evol. Microbiol.">
        <title>Listeria floridensis sp. nov., Listeria aquatica sp. nov., Listeria cornellensis sp. nov., Listeria riparia sp. nov. and Listeria grandensis sp. nov., from agricultural and natural environments.</title>
        <authorList>
            <person name="den Bakker H.C."/>
            <person name="Warchocki S."/>
            <person name="Wright E.M."/>
            <person name="Allred A.F."/>
            <person name="Ahlstrom C."/>
            <person name="Manuel C.S."/>
            <person name="Stasiewicz M.J."/>
            <person name="Burrell A."/>
            <person name="Roof S."/>
            <person name="Strawn L."/>
            <person name="Fortes E.D."/>
            <person name="Nightingale K.K."/>
            <person name="Kephart D."/>
            <person name="Wiedmann M."/>
        </authorList>
    </citation>
    <scope>NUCLEOTIDE SEQUENCE [LARGE SCALE GENOMIC DNA]</scope>
    <source>
        <strain evidence="2">FSL F6-969</strain>
    </source>
</reference>
<accession>W7BS77</accession>
<dbReference type="PATRIC" id="fig|1265820.5.peg.2087"/>
<proteinExistence type="predicted"/>
<evidence type="ECO:0000313" key="1">
    <source>
        <dbReference type="EMBL" id="EUJ29604.1"/>
    </source>
</evidence>
<name>W7BS77_9LIST</name>
<dbReference type="AlphaFoldDB" id="W7BS77"/>
<comment type="caution">
    <text evidence="1">The sequence shown here is derived from an EMBL/GenBank/DDBJ whole genome shotgun (WGS) entry which is preliminary data.</text>
</comment>
<dbReference type="EMBL" id="AODE01000019">
    <property type="protein sequence ID" value="EUJ29604.1"/>
    <property type="molecule type" value="Genomic_DNA"/>
</dbReference>
<evidence type="ECO:0000313" key="2">
    <source>
        <dbReference type="Proteomes" id="UP000019254"/>
    </source>
</evidence>
<sequence length="200" mass="22580">MKIVFKDINDKVTASYEKKRTTARDWLEATLFQERAEQRNNKMNEALLKIKSRNDSEEPLTDDDVSAIDASFSNKDVREGVLDGIDFLVKIYGKQFTKDEALDGLSPDEYNNAVNDAIEFALGGSGTQEEEKKATIGYSEAVRRIKLIYKQLIDAGYKINEIDNLDIDDIALLANISTINEEGYGKDDVVPFDVAFPMFF</sequence>
<protein>
    <submittedName>
        <fullName evidence="1">Uncharacterized protein</fullName>
    </submittedName>
</protein>
<organism evidence="1 2">
    <name type="scientific">Listeria cornellensis FSL F6-0969</name>
    <dbReference type="NCBI Taxonomy" id="1265820"/>
    <lineage>
        <taxon>Bacteria</taxon>
        <taxon>Bacillati</taxon>
        <taxon>Bacillota</taxon>
        <taxon>Bacilli</taxon>
        <taxon>Bacillales</taxon>
        <taxon>Listeriaceae</taxon>
        <taxon>Listeria</taxon>
    </lineage>
</organism>
<dbReference type="STRING" id="1265820.PCORN_10637"/>
<dbReference type="Pfam" id="PF23857">
    <property type="entry name" value="Phage_TAC_19"/>
    <property type="match status" value="1"/>
</dbReference>
<gene>
    <name evidence="1" type="ORF">PCORN_10637</name>
</gene>
<keyword evidence="2" id="KW-1185">Reference proteome</keyword>
<dbReference type="OrthoDB" id="2413964at2"/>
<dbReference type="Proteomes" id="UP000019254">
    <property type="component" value="Unassembled WGS sequence"/>
</dbReference>
<dbReference type="InterPro" id="IPR057006">
    <property type="entry name" value="Phage_TAC_19"/>
</dbReference>
<dbReference type="RefSeq" id="WP_036079558.1">
    <property type="nucleotide sequence ID" value="NZ_AODE01000019.1"/>
</dbReference>
<dbReference type="NCBIfam" id="NF047360">
    <property type="entry name" value="tail_chap_PVL"/>
    <property type="match status" value="1"/>
</dbReference>